<dbReference type="GO" id="GO:0030686">
    <property type="term" value="C:90S preribosome"/>
    <property type="evidence" value="ECO:0007669"/>
    <property type="project" value="TreeGrafter"/>
</dbReference>
<feature type="compositionally biased region" description="Basic and acidic residues" evidence="2">
    <location>
        <begin position="495"/>
        <end position="504"/>
    </location>
</feature>
<dbReference type="AlphaFoldDB" id="A0AA36GLN1"/>
<protein>
    <recommendedName>
        <fullName evidence="5">Serum response factor-binding protein 1</fullName>
    </recommendedName>
</protein>
<keyword evidence="1" id="KW-0175">Coiled coil</keyword>
<feature type="region of interest" description="Disordered" evidence="2">
    <location>
        <begin position="1"/>
        <end position="29"/>
    </location>
</feature>
<proteinExistence type="predicted"/>
<dbReference type="PANTHER" id="PTHR23325">
    <property type="entry name" value="SERUM RESPONSE FACTOR-BINDING"/>
    <property type="match status" value="1"/>
</dbReference>
<feature type="compositionally biased region" description="Polar residues" evidence="2">
    <location>
        <begin position="349"/>
        <end position="358"/>
    </location>
</feature>
<dbReference type="InterPro" id="IPR037393">
    <property type="entry name" value="Bud22/SRFB1"/>
</dbReference>
<feature type="compositionally biased region" description="Low complexity" evidence="2">
    <location>
        <begin position="65"/>
        <end position="79"/>
    </location>
</feature>
<feature type="coiled-coil region" evidence="1">
    <location>
        <begin position="102"/>
        <end position="134"/>
    </location>
</feature>
<evidence type="ECO:0000313" key="3">
    <source>
        <dbReference type="EMBL" id="CAJ0594376.1"/>
    </source>
</evidence>
<reference evidence="3" key="1">
    <citation type="submission" date="2023-07" db="EMBL/GenBank/DDBJ databases">
        <authorList>
            <consortium name="CYATHOMIX"/>
        </authorList>
    </citation>
    <scope>NUCLEOTIDE SEQUENCE</scope>
    <source>
        <strain evidence="3">N/A</strain>
    </source>
</reference>
<feature type="region of interest" description="Disordered" evidence="2">
    <location>
        <begin position="52"/>
        <end position="79"/>
    </location>
</feature>
<dbReference type="EMBL" id="CATQJL010000112">
    <property type="protein sequence ID" value="CAJ0594376.1"/>
    <property type="molecule type" value="Genomic_DNA"/>
</dbReference>
<evidence type="ECO:0000313" key="4">
    <source>
        <dbReference type="Proteomes" id="UP001176961"/>
    </source>
</evidence>
<dbReference type="Proteomes" id="UP001176961">
    <property type="component" value="Unassembled WGS sequence"/>
</dbReference>
<evidence type="ECO:0000256" key="2">
    <source>
        <dbReference type="SAM" id="MobiDB-lite"/>
    </source>
</evidence>
<name>A0AA36GLN1_CYLNA</name>
<feature type="region of interest" description="Disordered" evidence="2">
    <location>
        <begin position="216"/>
        <end position="386"/>
    </location>
</feature>
<dbReference type="GO" id="GO:0005634">
    <property type="term" value="C:nucleus"/>
    <property type="evidence" value="ECO:0007669"/>
    <property type="project" value="TreeGrafter"/>
</dbReference>
<gene>
    <name evidence="3" type="ORF">CYNAS_LOCUS6359</name>
</gene>
<evidence type="ECO:0008006" key="5">
    <source>
        <dbReference type="Google" id="ProtNLM"/>
    </source>
</evidence>
<dbReference type="PANTHER" id="PTHR23325:SF1">
    <property type="entry name" value="SERUM RESPONSE FACTOR-BINDING PROTEIN 1"/>
    <property type="match status" value="1"/>
</dbReference>
<evidence type="ECO:0000256" key="1">
    <source>
        <dbReference type="SAM" id="Coils"/>
    </source>
</evidence>
<sequence length="530" mass="59381">MVKRKSSQREDDELMLNRPVDDREEEEYDVADLSAIPAPKIEFVMPNLTPLEGAKKQPLKKKTSKASSPPSSSSGESLTSEQLNIEIVHLRPTVQKAQRFLVQRLVRKMKRLEKLLEEKETDAVKRKVARYEEEIHFVKKIKKDEVSKFALLNKKTLDLLQITDKTPVKDRCIFKLACEPPMVKAIESFRSRYPSWEVTTAFLLQRLGLQYSSAKDEKWPLAGSEGEESDGSRSDSEESEEDSPMKAQPKIQAKKKLTKDSFSETPSKAEPTKQLKRKRVRRGSEVSEDTKGEKIVAIGPATDNADKPGAESGSSEKSSPVKETVLKKKKSVSLPSPAKPTLVKKKKSLPSQSLADKTTSPKKKKSLGVNSEKSGEGAGIPSESHKLAVVKKITLGGTGEIKLDKRPAPSIHQQKHTTENIEQDNFFMPVSASTSNNDVKRRQDEIAVTTEKKKNRLSEENKHFSYKSGVNKKSIGKTRPKSFSSNDLSHPKLAKKQETPEDLHPSWAARRLAKERQLSAPQGKRIVFEK</sequence>
<feature type="region of interest" description="Disordered" evidence="2">
    <location>
        <begin position="400"/>
        <end position="507"/>
    </location>
</feature>
<organism evidence="3 4">
    <name type="scientific">Cylicocyclus nassatus</name>
    <name type="common">Nematode worm</name>
    <dbReference type="NCBI Taxonomy" id="53992"/>
    <lineage>
        <taxon>Eukaryota</taxon>
        <taxon>Metazoa</taxon>
        <taxon>Ecdysozoa</taxon>
        <taxon>Nematoda</taxon>
        <taxon>Chromadorea</taxon>
        <taxon>Rhabditida</taxon>
        <taxon>Rhabditina</taxon>
        <taxon>Rhabditomorpha</taxon>
        <taxon>Strongyloidea</taxon>
        <taxon>Strongylidae</taxon>
        <taxon>Cylicocyclus</taxon>
    </lineage>
</organism>
<accession>A0AA36GLN1</accession>
<feature type="compositionally biased region" description="Basic and acidic residues" evidence="2">
    <location>
        <begin position="438"/>
        <end position="463"/>
    </location>
</feature>
<dbReference type="GO" id="GO:0030490">
    <property type="term" value="P:maturation of SSU-rRNA"/>
    <property type="evidence" value="ECO:0007669"/>
    <property type="project" value="TreeGrafter"/>
</dbReference>
<keyword evidence="4" id="KW-1185">Reference proteome</keyword>
<feature type="compositionally biased region" description="Basic and acidic residues" evidence="2">
    <location>
        <begin position="282"/>
        <end position="294"/>
    </location>
</feature>
<comment type="caution">
    <text evidence="3">The sequence shown here is derived from an EMBL/GenBank/DDBJ whole genome shotgun (WGS) entry which is preliminary data.</text>
</comment>